<dbReference type="Pfam" id="PF00149">
    <property type="entry name" value="Metallophos"/>
    <property type="match status" value="1"/>
</dbReference>
<dbReference type="SUPFAM" id="SSF56300">
    <property type="entry name" value="Metallo-dependent phosphatases"/>
    <property type="match status" value="1"/>
</dbReference>
<dbReference type="EC" id="3.6.1.41" evidence="3"/>
<evidence type="ECO:0000256" key="2">
    <source>
        <dbReference type="ARBA" id="ARBA00005419"/>
    </source>
</evidence>
<comment type="function">
    <text evidence="1">Hydrolyzes diadenosine 5',5'''-P1,P4-tetraphosphate to yield ADP.</text>
</comment>
<protein>
    <recommendedName>
        <fullName evidence="3">bis(5'-nucleosyl)-tetraphosphatase (symmetrical)</fullName>
        <ecNumber evidence="3">3.6.1.41</ecNumber>
    </recommendedName>
    <alternativeName>
        <fullName evidence="6">Ap4A hydrolase</fullName>
    </alternativeName>
    <alternativeName>
        <fullName evidence="5">Diadenosine 5',5'''-P1,P4-tetraphosphate pyrophosphohydrolase</fullName>
    </alternativeName>
    <alternativeName>
        <fullName evidence="7">Diadenosine tetraphosphatase</fullName>
    </alternativeName>
</protein>
<dbReference type="Proteomes" id="UP000007464">
    <property type="component" value="Chromosome"/>
</dbReference>
<dbReference type="InterPro" id="IPR029052">
    <property type="entry name" value="Metallo-depent_PP-like"/>
</dbReference>
<gene>
    <name evidence="10" type="primary">apaH</name>
    <name evidence="10" type="ordered locus">BVAF_126</name>
</gene>
<dbReference type="AlphaFoldDB" id="E8Q5N6"/>
<evidence type="ECO:0000256" key="8">
    <source>
        <dbReference type="ARBA" id="ARBA00049417"/>
    </source>
</evidence>
<dbReference type="NCBIfam" id="TIGR00668">
    <property type="entry name" value="apaH"/>
    <property type="match status" value="1"/>
</dbReference>
<dbReference type="NCBIfam" id="NF001204">
    <property type="entry name" value="PRK00166.1"/>
    <property type="match status" value="1"/>
</dbReference>
<dbReference type="PANTHER" id="PTHR42850:SF11">
    <property type="entry name" value="BIS(5'-NUCLEOSYL)-TETRAPHOSPHATASE [SYMMETRICAL]"/>
    <property type="match status" value="1"/>
</dbReference>
<dbReference type="RefSeq" id="WP_013516458.1">
    <property type="nucleotide sequence ID" value="NC_014909.2"/>
</dbReference>
<comment type="similarity">
    <text evidence="2">Belongs to the Ap4A hydrolase family.</text>
</comment>
<evidence type="ECO:0000259" key="9">
    <source>
        <dbReference type="Pfam" id="PF00149"/>
    </source>
</evidence>
<dbReference type="KEGG" id="bva:BVAF_126"/>
<dbReference type="InterPro" id="IPR004843">
    <property type="entry name" value="Calcineurin-like_PHP"/>
</dbReference>
<comment type="catalytic activity">
    <reaction evidence="8">
        <text>P(1),P(4)-bis(5'-adenosyl) tetraphosphate + H2O = 2 ADP + 2 H(+)</text>
        <dbReference type="Rhea" id="RHEA:24252"/>
        <dbReference type="ChEBI" id="CHEBI:15377"/>
        <dbReference type="ChEBI" id="CHEBI:15378"/>
        <dbReference type="ChEBI" id="CHEBI:58141"/>
        <dbReference type="ChEBI" id="CHEBI:456216"/>
        <dbReference type="EC" id="3.6.1.41"/>
    </reaction>
</comment>
<dbReference type="EMBL" id="CP002189">
    <property type="protein sequence ID" value="ADV33533.1"/>
    <property type="molecule type" value="Genomic_DNA"/>
</dbReference>
<dbReference type="OrthoDB" id="9807890at2"/>
<keyword evidence="4" id="KW-0378">Hydrolase</keyword>
<evidence type="ECO:0000313" key="10">
    <source>
        <dbReference type="EMBL" id="ADV33533.1"/>
    </source>
</evidence>
<dbReference type="InterPro" id="IPR050126">
    <property type="entry name" value="Ap4A_hydrolase"/>
</dbReference>
<proteinExistence type="inferred from homology"/>
<dbReference type="HOGENOM" id="CLU_056184_2_0_6"/>
<keyword evidence="11" id="KW-1185">Reference proteome</keyword>
<dbReference type="InterPro" id="IPR004617">
    <property type="entry name" value="ApaH"/>
</dbReference>
<evidence type="ECO:0000313" key="11">
    <source>
        <dbReference type="Proteomes" id="UP000007464"/>
    </source>
</evidence>
<feature type="domain" description="Calcineurin-like phosphoesterase" evidence="9">
    <location>
        <begin position="3"/>
        <end position="135"/>
    </location>
</feature>
<accession>E8Q5N6</accession>
<dbReference type="GO" id="GO:0005737">
    <property type="term" value="C:cytoplasm"/>
    <property type="evidence" value="ECO:0007669"/>
    <property type="project" value="TreeGrafter"/>
</dbReference>
<sequence>MATYFIGDVHGCYKNLRHMLDYINFDPDFDFLCLTGDLVARGPNSLEILRLIKSFKKNACTVLGNHDLHLLETFFSIKKKRTNHHFNDILNAPDSDELIDWLRHQSILYIDKNKKLLMSHAGLYPKWSINQAQLYAQEIENILISNHPELLFFTNRTSKNKIKIHNIDINQLEKIQHNVILFTRMRYIDLNGTLNLQYKHLPQYAPPYIYPWFKFSKLKTTTGYSIIFGHWASLKNTQTPPGIYGLDSGCCWGGELTALKWENKTIIRQPCNPPC</sequence>
<evidence type="ECO:0000256" key="1">
    <source>
        <dbReference type="ARBA" id="ARBA00003413"/>
    </source>
</evidence>
<organism evidence="10 11">
    <name type="scientific">Blochmanniella vafra (strain BVAF)</name>
    <dbReference type="NCBI Taxonomy" id="859654"/>
    <lineage>
        <taxon>Bacteria</taxon>
        <taxon>Pseudomonadati</taxon>
        <taxon>Pseudomonadota</taxon>
        <taxon>Gammaproteobacteria</taxon>
        <taxon>Enterobacterales</taxon>
        <taxon>Enterobacteriaceae</taxon>
        <taxon>ant endosymbionts</taxon>
        <taxon>Candidatus Blochmanniella</taxon>
    </lineage>
</organism>
<dbReference type="PANTHER" id="PTHR42850">
    <property type="entry name" value="METALLOPHOSPHOESTERASE"/>
    <property type="match status" value="1"/>
</dbReference>
<evidence type="ECO:0000256" key="7">
    <source>
        <dbReference type="ARBA" id="ARBA00033210"/>
    </source>
</evidence>
<dbReference type="STRING" id="859654.BVAF_126"/>
<dbReference type="GO" id="GO:0110154">
    <property type="term" value="P:RNA decapping"/>
    <property type="evidence" value="ECO:0007669"/>
    <property type="project" value="TreeGrafter"/>
</dbReference>
<evidence type="ECO:0000256" key="3">
    <source>
        <dbReference type="ARBA" id="ARBA00012506"/>
    </source>
</evidence>
<dbReference type="GO" id="GO:0016791">
    <property type="term" value="F:phosphatase activity"/>
    <property type="evidence" value="ECO:0007669"/>
    <property type="project" value="TreeGrafter"/>
</dbReference>
<evidence type="ECO:0000256" key="5">
    <source>
        <dbReference type="ARBA" id="ARBA00031248"/>
    </source>
</evidence>
<evidence type="ECO:0000256" key="6">
    <source>
        <dbReference type="ARBA" id="ARBA00032248"/>
    </source>
</evidence>
<name>E8Q5N6_BLOVB</name>
<reference evidence="10 11" key="1">
    <citation type="journal article" date="2010" name="BMC Genomics">
        <title>Unprecedented loss of ammonia assimilation capability in a urease-encoding bacterial mutualist.</title>
        <authorList>
            <person name="Williams L.E."/>
            <person name="Wernegreen J.J."/>
        </authorList>
    </citation>
    <scope>NUCLEOTIDE SEQUENCE [LARGE SCALE GENOMIC DNA]</scope>
    <source>
        <strain evidence="10 11">BVAF</strain>
    </source>
</reference>
<dbReference type="PIRSF" id="PIRSF000903">
    <property type="entry name" value="B5n-ttraPtase_sm"/>
    <property type="match status" value="1"/>
</dbReference>
<evidence type="ECO:0000256" key="4">
    <source>
        <dbReference type="ARBA" id="ARBA00022801"/>
    </source>
</evidence>
<dbReference type="Gene3D" id="3.60.21.10">
    <property type="match status" value="1"/>
</dbReference>
<dbReference type="GO" id="GO:0008803">
    <property type="term" value="F:bis(5'-nucleosyl)-tetraphosphatase (symmetrical) activity"/>
    <property type="evidence" value="ECO:0007669"/>
    <property type="project" value="UniProtKB-EC"/>
</dbReference>